<evidence type="ECO:0000313" key="1">
    <source>
        <dbReference type="Proteomes" id="UP000887565"/>
    </source>
</evidence>
<name>A0A915KEY7_ROMCU</name>
<evidence type="ECO:0000313" key="2">
    <source>
        <dbReference type="WBParaSite" id="nRc.2.0.1.t36509-RA"/>
    </source>
</evidence>
<keyword evidence="1" id="KW-1185">Reference proteome</keyword>
<dbReference type="AlphaFoldDB" id="A0A915KEY7"/>
<protein>
    <submittedName>
        <fullName evidence="2">Uncharacterized protein</fullName>
    </submittedName>
</protein>
<sequence length="149" mass="17077">MLKFRFRTQIITFSYYRKKDQQLFSGKPNPRVYGPVWSQIPVPPSGLDVSLPTIIKDSLVCPPENQLAVKLCAQDLRTFGVFGQPGQNDVNALTWNELRKRDRGFFVRTCEMEFGISKIGYSTWALLTSHYMSVKDELDSLNQARIIQA</sequence>
<reference evidence="2" key="1">
    <citation type="submission" date="2022-11" db="UniProtKB">
        <authorList>
            <consortium name="WormBaseParasite"/>
        </authorList>
    </citation>
    <scope>IDENTIFICATION</scope>
</reference>
<accession>A0A915KEY7</accession>
<organism evidence="1 2">
    <name type="scientific">Romanomermis culicivorax</name>
    <name type="common">Nematode worm</name>
    <dbReference type="NCBI Taxonomy" id="13658"/>
    <lineage>
        <taxon>Eukaryota</taxon>
        <taxon>Metazoa</taxon>
        <taxon>Ecdysozoa</taxon>
        <taxon>Nematoda</taxon>
        <taxon>Enoplea</taxon>
        <taxon>Dorylaimia</taxon>
        <taxon>Mermithida</taxon>
        <taxon>Mermithoidea</taxon>
        <taxon>Mermithidae</taxon>
        <taxon>Romanomermis</taxon>
    </lineage>
</organism>
<dbReference type="Proteomes" id="UP000887565">
    <property type="component" value="Unplaced"/>
</dbReference>
<proteinExistence type="predicted"/>
<dbReference type="WBParaSite" id="nRc.2.0.1.t36509-RA">
    <property type="protein sequence ID" value="nRc.2.0.1.t36509-RA"/>
    <property type="gene ID" value="nRc.2.0.1.g36509"/>
</dbReference>